<gene>
    <name evidence="2" type="ORF">CC84DRAFT_936917</name>
</gene>
<feature type="transmembrane region" description="Helical" evidence="1">
    <location>
        <begin position="70"/>
        <end position="89"/>
    </location>
</feature>
<dbReference type="Proteomes" id="UP000077069">
    <property type="component" value="Unassembled WGS sequence"/>
</dbReference>
<organism evidence="2 3">
    <name type="scientific">Paraphaeosphaeria sporulosa</name>
    <dbReference type="NCBI Taxonomy" id="1460663"/>
    <lineage>
        <taxon>Eukaryota</taxon>
        <taxon>Fungi</taxon>
        <taxon>Dikarya</taxon>
        <taxon>Ascomycota</taxon>
        <taxon>Pezizomycotina</taxon>
        <taxon>Dothideomycetes</taxon>
        <taxon>Pleosporomycetidae</taxon>
        <taxon>Pleosporales</taxon>
        <taxon>Massarineae</taxon>
        <taxon>Didymosphaeriaceae</taxon>
        <taxon>Paraphaeosphaeria</taxon>
    </lineage>
</organism>
<dbReference type="AlphaFoldDB" id="A0A177C651"/>
<reference evidence="2 3" key="1">
    <citation type="submission" date="2016-05" db="EMBL/GenBank/DDBJ databases">
        <title>Comparative analysis of secretome profiles of manganese(II)-oxidizing ascomycete fungi.</title>
        <authorList>
            <consortium name="DOE Joint Genome Institute"/>
            <person name="Zeiner C.A."/>
            <person name="Purvine S.O."/>
            <person name="Zink E.M."/>
            <person name="Wu S."/>
            <person name="Pasa-Tolic L."/>
            <person name="Chaput D.L."/>
            <person name="Haridas S."/>
            <person name="Grigoriev I.V."/>
            <person name="Santelli C.M."/>
            <person name="Hansel C.M."/>
        </authorList>
    </citation>
    <scope>NUCLEOTIDE SEQUENCE [LARGE SCALE GENOMIC DNA]</scope>
    <source>
        <strain evidence="2 3">AP3s5-JAC2a</strain>
    </source>
</reference>
<keyword evidence="1" id="KW-0812">Transmembrane</keyword>
<accession>A0A177C651</accession>
<evidence type="ECO:0000313" key="2">
    <source>
        <dbReference type="EMBL" id="OAG02886.1"/>
    </source>
</evidence>
<keyword evidence="3" id="KW-1185">Reference proteome</keyword>
<keyword evidence="1" id="KW-1133">Transmembrane helix</keyword>
<evidence type="ECO:0000256" key="1">
    <source>
        <dbReference type="SAM" id="Phobius"/>
    </source>
</evidence>
<dbReference type="InParanoid" id="A0A177C651"/>
<protein>
    <submittedName>
        <fullName evidence="2">Uncharacterized protein</fullName>
    </submittedName>
</protein>
<dbReference type="GeneID" id="28771399"/>
<keyword evidence="1" id="KW-0472">Membrane</keyword>
<dbReference type="OrthoDB" id="3942886at2759"/>
<dbReference type="RefSeq" id="XP_018033251.1">
    <property type="nucleotide sequence ID" value="XM_018187913.1"/>
</dbReference>
<evidence type="ECO:0000313" key="3">
    <source>
        <dbReference type="Proteomes" id="UP000077069"/>
    </source>
</evidence>
<dbReference type="EMBL" id="KV441555">
    <property type="protein sequence ID" value="OAG02886.1"/>
    <property type="molecule type" value="Genomic_DNA"/>
</dbReference>
<proteinExistence type="predicted"/>
<sequence length="220" mass="24290">MQTVLPSFHSGYLQSTTPPACTVDLSKASVWSLSSSASLMPPQPPIISDRNRIPNLSATCQYGHAMLSEWLLLLLVVVIGLRLAVIKYSSGKRRTPDSKIDASITEKYCLPYQEAPQPDMHSNASTGSQVQQTVVFKPTYPWTSPPQPLPGPYDPRLYPLPTIRRHSFNPSVEQSHDVAAASYTRRVSLNSLPSENGTLRGTVTVSSQGWRRNQWIISGE</sequence>
<name>A0A177C651_9PLEO</name>